<dbReference type="PANTHER" id="PTHR40027:SF1">
    <property type="entry name" value="CELL DIVISION PROTEIN DIVIC"/>
    <property type="match status" value="1"/>
</dbReference>
<keyword evidence="2" id="KW-0812">Transmembrane</keyword>
<evidence type="ECO:0000313" key="3">
    <source>
        <dbReference type="EMBL" id="SFB95815.1"/>
    </source>
</evidence>
<feature type="compositionally biased region" description="Basic and acidic residues" evidence="1">
    <location>
        <begin position="125"/>
        <end position="139"/>
    </location>
</feature>
<keyword evidence="3" id="KW-0131">Cell cycle</keyword>
<evidence type="ECO:0000256" key="1">
    <source>
        <dbReference type="SAM" id="MobiDB-lite"/>
    </source>
</evidence>
<feature type="region of interest" description="Disordered" evidence="1">
    <location>
        <begin position="125"/>
        <end position="157"/>
    </location>
</feature>
<organism evidence="3 4">
    <name type="scientific">Alkalibacterium subtropicum</name>
    <dbReference type="NCBI Taxonomy" id="753702"/>
    <lineage>
        <taxon>Bacteria</taxon>
        <taxon>Bacillati</taxon>
        <taxon>Bacillota</taxon>
        <taxon>Bacilli</taxon>
        <taxon>Lactobacillales</taxon>
        <taxon>Carnobacteriaceae</taxon>
        <taxon>Alkalibacterium</taxon>
    </lineage>
</organism>
<gene>
    <name evidence="3" type="ORF">SAMN04488102_1029</name>
</gene>
<dbReference type="InterPro" id="IPR007060">
    <property type="entry name" value="FtsL/DivIC"/>
</dbReference>
<name>A0A1I1F8U5_9LACT</name>
<dbReference type="InterPro" id="IPR039076">
    <property type="entry name" value="DivIC"/>
</dbReference>
<evidence type="ECO:0000313" key="4">
    <source>
        <dbReference type="Proteomes" id="UP000199612"/>
    </source>
</evidence>
<reference evidence="4" key="1">
    <citation type="submission" date="2016-10" db="EMBL/GenBank/DDBJ databases">
        <authorList>
            <person name="Varghese N."/>
            <person name="Submissions S."/>
        </authorList>
    </citation>
    <scope>NUCLEOTIDE SEQUENCE [LARGE SCALE GENOMIC DNA]</scope>
    <source>
        <strain evidence="4">DSM 23664</strain>
    </source>
</reference>
<dbReference type="EMBL" id="FOLT01000002">
    <property type="protein sequence ID" value="SFB95815.1"/>
    <property type="molecule type" value="Genomic_DNA"/>
</dbReference>
<keyword evidence="4" id="KW-1185">Reference proteome</keyword>
<dbReference type="Pfam" id="PF04977">
    <property type="entry name" value="DivIC"/>
    <property type="match status" value="1"/>
</dbReference>
<dbReference type="AlphaFoldDB" id="A0A1I1F8U5"/>
<feature type="transmembrane region" description="Helical" evidence="2">
    <location>
        <begin position="46"/>
        <end position="67"/>
    </location>
</feature>
<feature type="compositionally biased region" description="Acidic residues" evidence="1">
    <location>
        <begin position="145"/>
        <end position="157"/>
    </location>
</feature>
<dbReference type="GO" id="GO:0051301">
    <property type="term" value="P:cell division"/>
    <property type="evidence" value="ECO:0007669"/>
    <property type="project" value="UniProtKB-KW"/>
</dbReference>
<evidence type="ECO:0000256" key="2">
    <source>
        <dbReference type="SAM" id="Phobius"/>
    </source>
</evidence>
<keyword evidence="3" id="KW-0132">Cell division</keyword>
<protein>
    <submittedName>
        <fullName evidence="3">Cell division protein DivIC</fullName>
    </submittedName>
</protein>
<dbReference type="Proteomes" id="UP000199612">
    <property type="component" value="Unassembled WGS sequence"/>
</dbReference>
<sequence>MNPGGYDMDKKKQSVTRMENPYIKHKTLESIREFKQKRKLKRRMQLIVAAGIMLVLLVGSGLVRNYYTLQQLEDQKVQAQEELESLDLRQEELEYYIGLLEDEEYVAKLARSEYYLTKDNEIVFSFPDDRNPDHTKVTEEGSGVFEDEENESEEQSE</sequence>
<keyword evidence="2" id="KW-1133">Transmembrane helix</keyword>
<dbReference type="PANTHER" id="PTHR40027">
    <property type="entry name" value="CELL DIVISION PROTEIN DIVIC"/>
    <property type="match status" value="1"/>
</dbReference>
<proteinExistence type="predicted"/>
<keyword evidence="2" id="KW-0472">Membrane</keyword>
<dbReference type="STRING" id="753702.SAMN04488102_1029"/>
<accession>A0A1I1F8U5</accession>